<organism evidence="2 3">
    <name type="scientific">Nocardioides ginsengisegetis</name>
    <dbReference type="NCBI Taxonomy" id="661491"/>
    <lineage>
        <taxon>Bacteria</taxon>
        <taxon>Bacillati</taxon>
        <taxon>Actinomycetota</taxon>
        <taxon>Actinomycetes</taxon>
        <taxon>Propionibacteriales</taxon>
        <taxon>Nocardioidaceae</taxon>
        <taxon>Nocardioides</taxon>
    </lineage>
</organism>
<evidence type="ECO:0000313" key="2">
    <source>
        <dbReference type="EMBL" id="MBA8804133.1"/>
    </source>
</evidence>
<name>A0A7W3PA22_9ACTN</name>
<keyword evidence="2" id="KW-0282">Flagellum</keyword>
<keyword evidence="2" id="KW-0966">Cell projection</keyword>
<dbReference type="EMBL" id="JACGXA010000001">
    <property type="protein sequence ID" value="MBA8804133.1"/>
    <property type="molecule type" value="Genomic_DNA"/>
</dbReference>
<evidence type="ECO:0000313" key="3">
    <source>
        <dbReference type="Proteomes" id="UP000580910"/>
    </source>
</evidence>
<protein>
    <submittedName>
        <fullName evidence="2">Flagellar basal body-associated protein FliL</fullName>
    </submittedName>
</protein>
<dbReference type="RefSeq" id="WP_182539466.1">
    <property type="nucleotide sequence ID" value="NZ_JACGXA010000001.1"/>
</dbReference>
<dbReference type="AlphaFoldDB" id="A0A7W3PA22"/>
<sequence>MLVIIVVMLVILALAGLVVTYVAFPHRGEEVPNASWLGEAMTKAVEAAPTIDNTAPEQAEPAGEWRPATDRAS</sequence>
<reference evidence="2 3" key="1">
    <citation type="submission" date="2020-07" db="EMBL/GenBank/DDBJ databases">
        <title>Sequencing the genomes of 1000 actinobacteria strains.</title>
        <authorList>
            <person name="Klenk H.-P."/>
        </authorList>
    </citation>
    <scope>NUCLEOTIDE SEQUENCE [LARGE SCALE GENOMIC DNA]</scope>
    <source>
        <strain evidence="2 3">DSM 21349</strain>
    </source>
</reference>
<dbReference type="Proteomes" id="UP000580910">
    <property type="component" value="Unassembled WGS sequence"/>
</dbReference>
<gene>
    <name evidence="2" type="ORF">FB382_002424</name>
</gene>
<evidence type="ECO:0000256" key="1">
    <source>
        <dbReference type="SAM" id="MobiDB-lite"/>
    </source>
</evidence>
<accession>A0A7W3PA22</accession>
<keyword evidence="3" id="KW-1185">Reference proteome</keyword>
<feature type="region of interest" description="Disordered" evidence="1">
    <location>
        <begin position="50"/>
        <end position="73"/>
    </location>
</feature>
<proteinExistence type="predicted"/>
<keyword evidence="2" id="KW-0969">Cilium</keyword>
<comment type="caution">
    <text evidence="2">The sequence shown here is derived from an EMBL/GenBank/DDBJ whole genome shotgun (WGS) entry which is preliminary data.</text>
</comment>